<feature type="binding site" evidence="5">
    <location>
        <position position="147"/>
    </location>
    <ligand>
        <name>ATP</name>
        <dbReference type="ChEBI" id="CHEBI:30616"/>
    </ligand>
</feature>
<evidence type="ECO:0000256" key="6">
    <source>
        <dbReference type="RuleBase" id="RU003330"/>
    </source>
</evidence>
<keyword evidence="1 5" id="KW-0808">Transferase</keyword>
<dbReference type="HAMAP" id="MF_00235">
    <property type="entry name" value="Adenylate_kinase_Adk"/>
    <property type="match status" value="1"/>
</dbReference>
<dbReference type="SUPFAM" id="SSF52540">
    <property type="entry name" value="P-loop containing nucleoside triphosphate hydrolases"/>
    <property type="match status" value="1"/>
</dbReference>
<feature type="binding site" evidence="5">
    <location>
        <begin position="17"/>
        <end position="22"/>
    </location>
    <ligand>
        <name>ATP</name>
        <dbReference type="ChEBI" id="CHEBI:30616"/>
    </ligand>
</feature>
<dbReference type="EC" id="2.7.4.3" evidence="5 7"/>
<organism evidence="8 9">
    <name type="scientific">Candidatus Wildermuthbacteria bacterium RIFCSPHIGHO2_02_FULL_47_12</name>
    <dbReference type="NCBI Taxonomy" id="1802451"/>
    <lineage>
        <taxon>Bacteria</taxon>
        <taxon>Candidatus Wildermuthiibacteriota</taxon>
    </lineage>
</organism>
<comment type="catalytic activity">
    <reaction evidence="5 7">
        <text>AMP + ATP = 2 ADP</text>
        <dbReference type="Rhea" id="RHEA:12973"/>
        <dbReference type="ChEBI" id="CHEBI:30616"/>
        <dbReference type="ChEBI" id="CHEBI:456215"/>
        <dbReference type="ChEBI" id="CHEBI:456216"/>
        <dbReference type="EC" id="2.7.4.3"/>
    </reaction>
</comment>
<dbReference type="Proteomes" id="UP000176901">
    <property type="component" value="Unassembled WGS sequence"/>
</dbReference>
<keyword evidence="2 5" id="KW-0545">Nucleotide biosynthesis</keyword>
<comment type="caution">
    <text evidence="8">The sequence shown here is derived from an EMBL/GenBank/DDBJ whole genome shotgun (WGS) entry which is preliminary data.</text>
</comment>
<comment type="function">
    <text evidence="5">Catalyzes the reversible transfer of the terminal phosphate group between ATP and AMP. Plays an important role in cellular energy homeostasis and in adenine nucleotide metabolism.</text>
</comment>
<evidence type="ECO:0000256" key="4">
    <source>
        <dbReference type="ARBA" id="ARBA00022777"/>
    </source>
</evidence>
<dbReference type="PRINTS" id="PR00094">
    <property type="entry name" value="ADENYLTKNASE"/>
</dbReference>
<evidence type="ECO:0000256" key="5">
    <source>
        <dbReference type="HAMAP-Rule" id="MF_00235"/>
    </source>
</evidence>
<evidence type="ECO:0000256" key="2">
    <source>
        <dbReference type="ARBA" id="ARBA00022727"/>
    </source>
</evidence>
<proteinExistence type="inferred from homology"/>
<evidence type="ECO:0000313" key="9">
    <source>
        <dbReference type="Proteomes" id="UP000176901"/>
    </source>
</evidence>
<dbReference type="GO" id="GO:0004017">
    <property type="term" value="F:AMP kinase activity"/>
    <property type="evidence" value="ECO:0007669"/>
    <property type="project" value="UniProtKB-UniRule"/>
</dbReference>
<keyword evidence="5 7" id="KW-0067">ATP-binding</keyword>
<accession>A0A1G2R1W6</accession>
<comment type="similarity">
    <text evidence="5 6">Belongs to the adenylate kinase family.</text>
</comment>
<dbReference type="EMBL" id="MHTW01000023">
    <property type="protein sequence ID" value="OHA66830.1"/>
    <property type="molecule type" value="Genomic_DNA"/>
</dbReference>
<feature type="binding site" evidence="5">
    <location>
        <position position="219"/>
    </location>
    <ligand>
        <name>ATP</name>
        <dbReference type="ChEBI" id="CHEBI:30616"/>
    </ligand>
</feature>
<sequence>MIVSDSPYLIIFLGAPGAGKGTQTILTAEKFQLLRVEMSKLLEQHLAHAKPGETIVANGTQYLIEDQIKRWQKGFLVEAAVVSKILEQKLGTLLKWGDDIILDGFPRSVEQMEFVIDFVEKAIGKDHVLIFYLDVGEGSSLQRNAHRRICELMRHPVMSHADTEKLTICPLDGSRLVSRALDDPKIIQVRLQEFKKQTLPLLDYFKAKGMSVHTVNGERSIADVFEEISGIMSQVISQEL</sequence>
<dbReference type="Gene3D" id="3.40.50.300">
    <property type="entry name" value="P-loop containing nucleotide triphosphate hydrolases"/>
    <property type="match status" value="1"/>
</dbReference>
<reference evidence="8 9" key="1">
    <citation type="journal article" date="2016" name="Nat. Commun.">
        <title>Thousands of microbial genomes shed light on interconnected biogeochemical processes in an aquifer system.</title>
        <authorList>
            <person name="Anantharaman K."/>
            <person name="Brown C.T."/>
            <person name="Hug L.A."/>
            <person name="Sharon I."/>
            <person name="Castelle C.J."/>
            <person name="Probst A.J."/>
            <person name="Thomas B.C."/>
            <person name="Singh A."/>
            <person name="Wilkins M.J."/>
            <person name="Karaoz U."/>
            <person name="Brodie E.L."/>
            <person name="Williams K.H."/>
            <person name="Hubbard S.S."/>
            <person name="Banfield J.F."/>
        </authorList>
    </citation>
    <scope>NUCLEOTIDE SEQUENCE [LARGE SCALE GENOMIC DNA]</scope>
</reference>
<comment type="subcellular location">
    <subcellularLocation>
        <location evidence="5 7">Cytoplasm</location>
    </subcellularLocation>
</comment>
<name>A0A1G2R1W6_9BACT</name>
<evidence type="ECO:0000256" key="1">
    <source>
        <dbReference type="ARBA" id="ARBA00022679"/>
    </source>
</evidence>
<comment type="domain">
    <text evidence="5">Consists of three domains, a large central CORE domain and two small peripheral domains, NMPbind and LID, which undergo movements during catalysis. The LID domain closes over the site of phosphoryl transfer upon ATP binding. Assembling and dissambling the active center during each catalytic cycle provides an effective means to prevent ATP hydrolysis.</text>
</comment>
<dbReference type="AlphaFoldDB" id="A0A1G2R1W6"/>
<dbReference type="InterPro" id="IPR027417">
    <property type="entry name" value="P-loop_NTPase"/>
</dbReference>
<protein>
    <recommendedName>
        <fullName evidence="5 7">Adenylate kinase</fullName>
        <shortName evidence="5">AK</shortName>
        <ecNumber evidence="5 7">2.7.4.3</ecNumber>
    </recommendedName>
    <alternativeName>
        <fullName evidence="5">ATP-AMP transphosphorylase</fullName>
    </alternativeName>
    <alternativeName>
        <fullName evidence="5">ATP:AMP phosphotransferase</fullName>
    </alternativeName>
    <alternativeName>
        <fullName evidence="5">Adenylate monophosphate kinase</fullName>
    </alternativeName>
</protein>
<comment type="pathway">
    <text evidence="5">Purine metabolism; AMP biosynthesis via salvage pathway; AMP from ADP: step 1/1.</text>
</comment>
<evidence type="ECO:0000256" key="3">
    <source>
        <dbReference type="ARBA" id="ARBA00022741"/>
    </source>
</evidence>
<evidence type="ECO:0000313" key="8">
    <source>
        <dbReference type="EMBL" id="OHA66830.1"/>
    </source>
</evidence>
<feature type="binding site" evidence="5">
    <location>
        <position position="111"/>
    </location>
    <ligand>
        <name>AMP</name>
        <dbReference type="ChEBI" id="CHEBI:456215"/>
    </ligand>
</feature>
<dbReference type="GO" id="GO:0005524">
    <property type="term" value="F:ATP binding"/>
    <property type="evidence" value="ECO:0007669"/>
    <property type="project" value="UniProtKB-UniRule"/>
</dbReference>
<dbReference type="InterPro" id="IPR000850">
    <property type="entry name" value="Adenylat/UMP-CMP_kin"/>
</dbReference>
<keyword evidence="4 5" id="KW-0418">Kinase</keyword>
<dbReference type="CDD" id="cd01428">
    <property type="entry name" value="ADK"/>
    <property type="match status" value="1"/>
</dbReference>
<keyword evidence="3 5" id="KW-0547">Nucleotide-binding</keyword>
<comment type="caution">
    <text evidence="5">Lacks conserved residue(s) required for the propagation of feature annotation.</text>
</comment>
<gene>
    <name evidence="5" type="primary">adk</name>
    <name evidence="8" type="ORF">A3C82_01845</name>
</gene>
<feature type="binding site" evidence="5">
    <location>
        <position position="179"/>
    </location>
    <ligand>
        <name>AMP</name>
        <dbReference type="ChEBI" id="CHEBI:456215"/>
    </ligand>
</feature>
<feature type="binding site" evidence="5">
    <location>
        <begin position="75"/>
        <end position="77"/>
    </location>
    <ligand>
        <name>AMP</name>
        <dbReference type="ChEBI" id="CHEBI:456215"/>
    </ligand>
</feature>
<comment type="subunit">
    <text evidence="5 7">Monomer.</text>
</comment>
<feature type="binding site" evidence="5">
    <location>
        <position position="190"/>
    </location>
    <ligand>
        <name>AMP</name>
        <dbReference type="ChEBI" id="CHEBI:456215"/>
    </ligand>
</feature>
<feature type="binding site" evidence="5">
    <location>
        <position position="35"/>
    </location>
    <ligand>
        <name>AMP</name>
        <dbReference type="ChEBI" id="CHEBI:456215"/>
    </ligand>
</feature>
<feature type="binding site" evidence="5">
    <location>
        <begin position="104"/>
        <end position="107"/>
    </location>
    <ligand>
        <name>AMP</name>
        <dbReference type="ChEBI" id="CHEBI:456215"/>
    </ligand>
</feature>
<dbReference type="InterPro" id="IPR033690">
    <property type="entry name" value="Adenylat_kinase_CS"/>
</dbReference>
<dbReference type="UniPathway" id="UPA00588">
    <property type="reaction ID" value="UER00649"/>
</dbReference>
<evidence type="ECO:0000256" key="7">
    <source>
        <dbReference type="RuleBase" id="RU003331"/>
    </source>
</evidence>
<keyword evidence="5" id="KW-0963">Cytoplasm</keyword>
<dbReference type="PANTHER" id="PTHR23359">
    <property type="entry name" value="NUCLEOTIDE KINASE"/>
    <property type="match status" value="1"/>
</dbReference>
<dbReference type="Pfam" id="PF00406">
    <property type="entry name" value="ADK"/>
    <property type="match status" value="1"/>
</dbReference>
<dbReference type="GO" id="GO:0044209">
    <property type="term" value="P:AMP salvage"/>
    <property type="evidence" value="ECO:0007669"/>
    <property type="project" value="UniProtKB-UniRule"/>
</dbReference>
<dbReference type="GO" id="GO:0005737">
    <property type="term" value="C:cytoplasm"/>
    <property type="evidence" value="ECO:0007669"/>
    <property type="project" value="UniProtKB-SubCell"/>
</dbReference>
<dbReference type="STRING" id="1802451.A3C82_01845"/>
<dbReference type="PROSITE" id="PS00113">
    <property type="entry name" value="ADENYLATE_KINASE"/>
    <property type="match status" value="1"/>
</dbReference>